<keyword evidence="1" id="KW-1133">Transmembrane helix</keyword>
<protein>
    <submittedName>
        <fullName evidence="3">Putative solute:sodium symporter small subunit</fullName>
    </submittedName>
</protein>
<dbReference type="InterPro" id="IPR019886">
    <property type="entry name" value="Na_symporter_ssu"/>
</dbReference>
<evidence type="ECO:0000313" key="4">
    <source>
        <dbReference type="Proteomes" id="UP000275461"/>
    </source>
</evidence>
<keyword evidence="1" id="KW-0812">Transmembrane</keyword>
<dbReference type="Proteomes" id="UP000275461">
    <property type="component" value="Unassembled WGS sequence"/>
</dbReference>
<sequence>MSDSENQVTKDRGEYWRANLRIIGGCLVVWAVVGLGLGVLLADWLNNFSIGGYPLGFWVAQQGSIYTFLVIIFFYAWRMNKLDREYDVYED</sequence>
<dbReference type="NCBIfam" id="TIGR03647">
    <property type="entry name" value="Na_symport_sm"/>
    <property type="match status" value="1"/>
</dbReference>
<comment type="caution">
    <text evidence="3">The sequence shown here is derived from an EMBL/GenBank/DDBJ whole genome shotgun (WGS) entry which is preliminary data.</text>
</comment>
<proteinExistence type="predicted"/>
<gene>
    <name evidence="3" type="ORF">DFR31_0802</name>
</gene>
<dbReference type="OrthoDB" id="9797746at2"/>
<dbReference type="EMBL" id="RCDA01000001">
    <property type="protein sequence ID" value="RLK50893.1"/>
    <property type="molecule type" value="Genomic_DNA"/>
</dbReference>
<evidence type="ECO:0000259" key="2">
    <source>
        <dbReference type="Pfam" id="PF13937"/>
    </source>
</evidence>
<dbReference type="AlphaFoldDB" id="A0A498C6B1"/>
<accession>A0A498C6B1</accession>
<name>A0A498C6B1_9GAMM</name>
<feature type="domain" description="Sodium symporter small subunit" evidence="2">
    <location>
        <begin position="14"/>
        <end position="88"/>
    </location>
</feature>
<dbReference type="RefSeq" id="WP_121441344.1">
    <property type="nucleotide sequence ID" value="NZ_RCDA01000001.1"/>
</dbReference>
<evidence type="ECO:0000313" key="3">
    <source>
        <dbReference type="EMBL" id="RLK50893.1"/>
    </source>
</evidence>
<keyword evidence="1" id="KW-0472">Membrane</keyword>
<reference evidence="3 4" key="1">
    <citation type="submission" date="2018-10" db="EMBL/GenBank/DDBJ databases">
        <title>Genomic Encyclopedia of Type Strains, Phase IV (KMG-IV): sequencing the most valuable type-strain genomes for metagenomic binning, comparative biology and taxonomic classification.</title>
        <authorList>
            <person name="Goeker M."/>
        </authorList>
    </citation>
    <scope>NUCLEOTIDE SEQUENCE [LARGE SCALE GENOMIC DNA]</scope>
    <source>
        <strain evidence="3 4">DSM 12769</strain>
    </source>
</reference>
<organism evidence="3 4">
    <name type="scientific">Alkalispirillum mobile</name>
    <dbReference type="NCBI Taxonomy" id="85925"/>
    <lineage>
        <taxon>Bacteria</taxon>
        <taxon>Pseudomonadati</taxon>
        <taxon>Pseudomonadota</taxon>
        <taxon>Gammaproteobacteria</taxon>
        <taxon>Chromatiales</taxon>
        <taxon>Ectothiorhodospiraceae</taxon>
        <taxon>Alkalispirillum</taxon>
    </lineage>
</organism>
<evidence type="ECO:0000256" key="1">
    <source>
        <dbReference type="SAM" id="Phobius"/>
    </source>
</evidence>
<keyword evidence="4" id="KW-1185">Reference proteome</keyword>
<dbReference type="Pfam" id="PF13937">
    <property type="entry name" value="DUF4212"/>
    <property type="match status" value="1"/>
</dbReference>
<feature type="transmembrane region" description="Helical" evidence="1">
    <location>
        <begin position="20"/>
        <end position="45"/>
    </location>
</feature>
<feature type="transmembrane region" description="Helical" evidence="1">
    <location>
        <begin position="57"/>
        <end position="77"/>
    </location>
</feature>